<dbReference type="InterPro" id="IPR008909">
    <property type="entry name" value="DALR_anticod-bd"/>
</dbReference>
<evidence type="ECO:0000256" key="7">
    <source>
        <dbReference type="ARBA" id="ARBA00022840"/>
    </source>
</evidence>
<name>A0A5C8NSN7_9BURK</name>
<feature type="domain" description="DALR anticodon binding" evidence="13">
    <location>
        <begin position="481"/>
        <end position="604"/>
    </location>
</feature>
<keyword evidence="4 11" id="KW-0963">Cytoplasm</keyword>
<dbReference type="PROSITE" id="PS00178">
    <property type="entry name" value="AA_TRNA_LIGASE_I"/>
    <property type="match status" value="1"/>
</dbReference>
<dbReference type="SUPFAM" id="SSF52374">
    <property type="entry name" value="Nucleotidylyl transferase"/>
    <property type="match status" value="1"/>
</dbReference>
<comment type="subcellular location">
    <subcellularLocation>
        <location evidence="1 11">Cytoplasm</location>
    </subcellularLocation>
</comment>
<evidence type="ECO:0000256" key="8">
    <source>
        <dbReference type="ARBA" id="ARBA00022917"/>
    </source>
</evidence>
<dbReference type="InterPro" id="IPR001278">
    <property type="entry name" value="Arg-tRNA-ligase"/>
</dbReference>
<evidence type="ECO:0000256" key="10">
    <source>
        <dbReference type="ARBA" id="ARBA00049339"/>
    </source>
</evidence>
<dbReference type="Pfam" id="PF03485">
    <property type="entry name" value="Arg_tRNA_synt_N"/>
    <property type="match status" value="1"/>
</dbReference>
<evidence type="ECO:0000256" key="2">
    <source>
        <dbReference type="ARBA" id="ARBA00005594"/>
    </source>
</evidence>
<dbReference type="CDD" id="cd07956">
    <property type="entry name" value="Anticodon_Ia_Arg"/>
    <property type="match status" value="1"/>
</dbReference>
<comment type="caution">
    <text evidence="15">The sequence shown here is derived from an EMBL/GenBank/DDBJ whole genome shotgun (WGS) entry which is preliminary data.</text>
</comment>
<dbReference type="InterPro" id="IPR014729">
    <property type="entry name" value="Rossmann-like_a/b/a_fold"/>
</dbReference>
<dbReference type="OrthoDB" id="9803211at2"/>
<dbReference type="Proteomes" id="UP000321548">
    <property type="component" value="Unassembled WGS sequence"/>
</dbReference>
<dbReference type="GO" id="GO:0004814">
    <property type="term" value="F:arginine-tRNA ligase activity"/>
    <property type="evidence" value="ECO:0007669"/>
    <property type="project" value="UniProtKB-UniRule"/>
</dbReference>
<protein>
    <recommendedName>
        <fullName evidence="11">Arginine--tRNA ligase</fullName>
        <ecNumber evidence="11">6.1.1.19</ecNumber>
    </recommendedName>
    <alternativeName>
        <fullName evidence="11">Arginyl-tRNA synthetase</fullName>
        <shortName evidence="11">ArgRS</shortName>
    </alternativeName>
</protein>
<evidence type="ECO:0000256" key="11">
    <source>
        <dbReference type="HAMAP-Rule" id="MF_00123"/>
    </source>
</evidence>
<evidence type="ECO:0000256" key="5">
    <source>
        <dbReference type="ARBA" id="ARBA00022598"/>
    </source>
</evidence>
<dbReference type="NCBIfam" id="TIGR00456">
    <property type="entry name" value="argS"/>
    <property type="match status" value="1"/>
</dbReference>
<dbReference type="Pfam" id="PF00750">
    <property type="entry name" value="tRNA-synt_1d"/>
    <property type="match status" value="1"/>
</dbReference>
<dbReference type="Gene3D" id="1.10.730.10">
    <property type="entry name" value="Isoleucyl-tRNA Synthetase, Domain 1"/>
    <property type="match status" value="1"/>
</dbReference>
<evidence type="ECO:0000259" key="14">
    <source>
        <dbReference type="SMART" id="SM01016"/>
    </source>
</evidence>
<dbReference type="EC" id="6.1.1.19" evidence="11"/>
<dbReference type="InterPro" id="IPR035684">
    <property type="entry name" value="ArgRS_core"/>
</dbReference>
<comment type="subunit">
    <text evidence="3 11">Monomer.</text>
</comment>
<dbReference type="InterPro" id="IPR001412">
    <property type="entry name" value="aa-tRNA-synth_I_CS"/>
</dbReference>
<dbReference type="InterPro" id="IPR005148">
    <property type="entry name" value="Arg-tRNA-synth_N"/>
</dbReference>
<feature type="short sequence motif" description="'HIGH' region" evidence="11">
    <location>
        <begin position="151"/>
        <end position="161"/>
    </location>
</feature>
<evidence type="ECO:0000313" key="15">
    <source>
        <dbReference type="EMBL" id="TXL64167.1"/>
    </source>
</evidence>
<dbReference type="CDD" id="cd00671">
    <property type="entry name" value="ArgRS_core"/>
    <property type="match status" value="1"/>
</dbReference>
<dbReference type="FunFam" id="1.10.730.10:FF:000008">
    <property type="entry name" value="Arginine--tRNA ligase"/>
    <property type="match status" value="1"/>
</dbReference>
<dbReference type="GO" id="GO:0006420">
    <property type="term" value="P:arginyl-tRNA aminoacylation"/>
    <property type="evidence" value="ECO:0007669"/>
    <property type="project" value="UniProtKB-UniRule"/>
</dbReference>
<dbReference type="Gene3D" id="3.30.1360.70">
    <property type="entry name" value="Arginyl tRNA synthetase N-terminal domain"/>
    <property type="match status" value="1"/>
</dbReference>
<evidence type="ECO:0000256" key="4">
    <source>
        <dbReference type="ARBA" id="ARBA00022490"/>
    </source>
</evidence>
<evidence type="ECO:0000256" key="12">
    <source>
        <dbReference type="RuleBase" id="RU363038"/>
    </source>
</evidence>
<reference evidence="15 16" key="1">
    <citation type="submission" date="2019-06" db="EMBL/GenBank/DDBJ databases">
        <title>Quisquiliibacterium sp. nov., isolated from a maize field.</title>
        <authorList>
            <person name="Lin S.-Y."/>
            <person name="Tsai C.-F."/>
            <person name="Young C.-C."/>
        </authorList>
    </citation>
    <scope>NUCLEOTIDE SEQUENCE [LARGE SCALE GENOMIC DNA]</scope>
    <source>
        <strain evidence="15 16">CC-CFT501</strain>
    </source>
</reference>
<keyword evidence="8 11" id="KW-0648">Protein biosynthesis</keyword>
<organism evidence="15 16">
    <name type="scientific">Zeimonas arvi</name>
    <dbReference type="NCBI Taxonomy" id="2498847"/>
    <lineage>
        <taxon>Bacteria</taxon>
        <taxon>Pseudomonadati</taxon>
        <taxon>Pseudomonadota</taxon>
        <taxon>Betaproteobacteria</taxon>
        <taxon>Burkholderiales</taxon>
        <taxon>Burkholderiaceae</taxon>
        <taxon>Zeimonas</taxon>
    </lineage>
</organism>
<evidence type="ECO:0000256" key="6">
    <source>
        <dbReference type="ARBA" id="ARBA00022741"/>
    </source>
</evidence>
<dbReference type="SMART" id="SM00836">
    <property type="entry name" value="DALR_1"/>
    <property type="match status" value="1"/>
</dbReference>
<dbReference type="SUPFAM" id="SSF47323">
    <property type="entry name" value="Anticodon-binding domain of a subclass of class I aminoacyl-tRNA synthetases"/>
    <property type="match status" value="1"/>
</dbReference>
<dbReference type="PRINTS" id="PR01038">
    <property type="entry name" value="TRNASYNTHARG"/>
</dbReference>
<feature type="domain" description="Arginyl tRNA synthetase N-terminal" evidence="14">
    <location>
        <begin position="7"/>
        <end position="114"/>
    </location>
</feature>
<dbReference type="Gene3D" id="3.40.50.620">
    <property type="entry name" value="HUPs"/>
    <property type="match status" value="1"/>
</dbReference>
<dbReference type="AlphaFoldDB" id="A0A5C8NSN7"/>
<dbReference type="HAMAP" id="MF_00123">
    <property type="entry name" value="Arg_tRNA_synth"/>
    <property type="match status" value="1"/>
</dbReference>
<evidence type="ECO:0000256" key="9">
    <source>
        <dbReference type="ARBA" id="ARBA00023146"/>
    </source>
</evidence>
<proteinExistence type="inferred from homology"/>
<accession>A0A5C8NSN7</accession>
<dbReference type="InterPro" id="IPR036695">
    <property type="entry name" value="Arg-tRNA-synth_N_sf"/>
</dbReference>
<dbReference type="EMBL" id="VDUY01000006">
    <property type="protein sequence ID" value="TXL64167.1"/>
    <property type="molecule type" value="Genomic_DNA"/>
</dbReference>
<dbReference type="PANTHER" id="PTHR11956:SF5">
    <property type="entry name" value="ARGININE--TRNA LIGASE, CYTOPLASMIC"/>
    <property type="match status" value="1"/>
</dbReference>
<dbReference type="FunFam" id="3.40.50.620:FF:000062">
    <property type="entry name" value="Arginine--tRNA ligase"/>
    <property type="match status" value="1"/>
</dbReference>
<dbReference type="InterPro" id="IPR009080">
    <property type="entry name" value="tRNAsynth_Ia_anticodon-bd"/>
</dbReference>
<evidence type="ECO:0000313" key="16">
    <source>
        <dbReference type="Proteomes" id="UP000321548"/>
    </source>
</evidence>
<dbReference type="RefSeq" id="WP_147705228.1">
    <property type="nucleotide sequence ID" value="NZ_VDUY01000006.1"/>
</dbReference>
<evidence type="ECO:0000259" key="13">
    <source>
        <dbReference type="SMART" id="SM00836"/>
    </source>
</evidence>
<keyword evidence="9 11" id="KW-0030">Aminoacyl-tRNA synthetase</keyword>
<dbReference type="GO" id="GO:0005524">
    <property type="term" value="F:ATP binding"/>
    <property type="evidence" value="ECO:0007669"/>
    <property type="project" value="UniProtKB-UniRule"/>
</dbReference>
<comment type="similarity">
    <text evidence="2 11 12">Belongs to the class-I aminoacyl-tRNA synthetase family.</text>
</comment>
<comment type="catalytic activity">
    <reaction evidence="10 11">
        <text>tRNA(Arg) + L-arginine + ATP = L-arginyl-tRNA(Arg) + AMP + diphosphate</text>
        <dbReference type="Rhea" id="RHEA:20301"/>
        <dbReference type="Rhea" id="RHEA-COMP:9658"/>
        <dbReference type="Rhea" id="RHEA-COMP:9673"/>
        <dbReference type="ChEBI" id="CHEBI:30616"/>
        <dbReference type="ChEBI" id="CHEBI:32682"/>
        <dbReference type="ChEBI" id="CHEBI:33019"/>
        <dbReference type="ChEBI" id="CHEBI:78442"/>
        <dbReference type="ChEBI" id="CHEBI:78513"/>
        <dbReference type="ChEBI" id="CHEBI:456215"/>
        <dbReference type="EC" id="6.1.1.19"/>
    </reaction>
</comment>
<evidence type="ECO:0000256" key="3">
    <source>
        <dbReference type="ARBA" id="ARBA00011245"/>
    </source>
</evidence>
<keyword evidence="7 11" id="KW-0067">ATP-binding</keyword>
<keyword evidence="16" id="KW-1185">Reference proteome</keyword>
<sequence length="604" mass="65666">MLKEQKSRLAALFAQAASELAARAGVEQAQVAAEVTLERPKQAAHGDLACNLAMQLAKPLKAPPRKIAEQLVERVRELDRDCSTDDGAIAPPHTQAAMIEALEIAGPGFINIRLRDDAKRAAVPQVLADGGAFGRGTRGAGRPVIVEFVSANPTGPLHVGHGRQGALGDALSALLEADGWTVTREFYYNDAGAQIDNLARSVQARARGLTPEDPSFPADGYRGDYIVDIANDYLARATVSAERVPEVTGAGDPEDLEAIRRFAVACLRREQDLDLRAFGVRFDNYYLESSLYADGRVQQAVDTLVAAGKTYEDGGALWLRTTGYGDDKDRVMRKSEGGYTYFVPDVAYHVTKWERGFQRAINIQGSDHHGTIARVRAGLQALGVGIPAGYPDYVLHKMVTVMRGGEEVKISKRAGSYVTLRDLITWSGEQRDEAGQATGSDEQRGRDAVRFFLISRKADSEFVFDVDLALSRSDENPVYYVQYAHARLCSVLAQWGGDADALAASAADGRIDLSPLAAPREFALIARLAEFPERVAEAVDELAPHAIAFYLKDLAAEVHSYYNAERFLVDDEALRNARLALVLAARQVLRNGLALIGVSAPERM</sequence>
<gene>
    <name evidence="11" type="primary">argS</name>
    <name evidence="15" type="ORF">FHP08_14590</name>
</gene>
<evidence type="ECO:0000256" key="1">
    <source>
        <dbReference type="ARBA" id="ARBA00004496"/>
    </source>
</evidence>
<dbReference type="SMART" id="SM01016">
    <property type="entry name" value="Arg_tRNA_synt_N"/>
    <property type="match status" value="1"/>
</dbReference>
<dbReference type="SUPFAM" id="SSF55190">
    <property type="entry name" value="Arginyl-tRNA synthetase (ArgRS), N-terminal 'additional' domain"/>
    <property type="match status" value="1"/>
</dbReference>
<keyword evidence="6 11" id="KW-0547">Nucleotide-binding</keyword>
<dbReference type="Pfam" id="PF05746">
    <property type="entry name" value="DALR_1"/>
    <property type="match status" value="1"/>
</dbReference>
<keyword evidence="5 11" id="KW-0436">Ligase</keyword>
<dbReference type="PANTHER" id="PTHR11956">
    <property type="entry name" value="ARGINYL-TRNA SYNTHETASE"/>
    <property type="match status" value="1"/>
</dbReference>
<dbReference type="GO" id="GO:0005737">
    <property type="term" value="C:cytoplasm"/>
    <property type="evidence" value="ECO:0007669"/>
    <property type="project" value="UniProtKB-SubCell"/>
</dbReference>